<reference evidence="3 4" key="1">
    <citation type="journal article" date="2023" name="Mol. Phylogenet. Evol.">
        <title>Genome-scale phylogeny and comparative genomics of the fungal order Sordariales.</title>
        <authorList>
            <person name="Hensen N."/>
            <person name="Bonometti L."/>
            <person name="Westerberg I."/>
            <person name="Brannstrom I.O."/>
            <person name="Guillou S."/>
            <person name="Cros-Aarteil S."/>
            <person name="Calhoun S."/>
            <person name="Haridas S."/>
            <person name="Kuo A."/>
            <person name="Mondo S."/>
            <person name="Pangilinan J."/>
            <person name="Riley R."/>
            <person name="LaButti K."/>
            <person name="Andreopoulos B."/>
            <person name="Lipzen A."/>
            <person name="Chen C."/>
            <person name="Yan M."/>
            <person name="Daum C."/>
            <person name="Ng V."/>
            <person name="Clum A."/>
            <person name="Steindorff A."/>
            <person name="Ohm R.A."/>
            <person name="Martin F."/>
            <person name="Silar P."/>
            <person name="Natvig D.O."/>
            <person name="Lalanne C."/>
            <person name="Gautier V."/>
            <person name="Ament-Velasquez S.L."/>
            <person name="Kruys A."/>
            <person name="Hutchinson M.I."/>
            <person name="Powell A.J."/>
            <person name="Barry K."/>
            <person name="Miller A.N."/>
            <person name="Grigoriev I.V."/>
            <person name="Debuchy R."/>
            <person name="Gladieux P."/>
            <person name="Hiltunen Thoren M."/>
            <person name="Johannesson H."/>
        </authorList>
    </citation>
    <scope>NUCLEOTIDE SEQUENCE [LARGE SCALE GENOMIC DNA]</scope>
    <source>
        <strain evidence="3 4">FGSC 10403</strain>
    </source>
</reference>
<dbReference type="Proteomes" id="UP001285908">
    <property type="component" value="Unassembled WGS sequence"/>
</dbReference>
<dbReference type="InterPro" id="IPR013087">
    <property type="entry name" value="Znf_C2H2_type"/>
</dbReference>
<evidence type="ECO:0000256" key="1">
    <source>
        <dbReference type="SAM" id="MobiDB-lite"/>
    </source>
</evidence>
<protein>
    <recommendedName>
        <fullName evidence="2">C2H2-type domain-containing protein</fullName>
    </recommendedName>
</protein>
<evidence type="ECO:0000313" key="3">
    <source>
        <dbReference type="EMBL" id="KAK3492047.1"/>
    </source>
</evidence>
<sequence length="364" mass="39823">MSDHVDFLYMIPNGSASSSSHRVGMVGDRVKHNSDYTNLSHTGDAFMTTPVSLLDAQSQRVVTSPAASSSGNALFPFTTPHALVRYPALLQTEDNLKGSHHLQMQEALALQAWHYQRFLQLCEDVKRIQSQISNHFSAPSTTSAPAAHEQWTPSFPHGNHSPQTGNHCSASSSDFPCNNPFPPFDSSKFMTWDSIQEAGNTFTHDASLLQSQMDRGTVDIHKNGMSTATLFGNSTEFDFFTSIDQSSNGRGTSTSETSVPPANAPSPSPERQEPSHTPATGPKSPSPSSSDRIPCPINTCGHTSATKRDMQRHIDDKHDDRPEDLTGAGWSLSPEIPCSHSGCTLKFRRKDRLKRHRAAGKHRC</sequence>
<dbReference type="EMBL" id="JAULSX010000004">
    <property type="protein sequence ID" value="KAK3492047.1"/>
    <property type="molecule type" value="Genomic_DNA"/>
</dbReference>
<feature type="compositionally biased region" description="Polar residues" evidence="1">
    <location>
        <begin position="160"/>
        <end position="170"/>
    </location>
</feature>
<keyword evidence="4" id="KW-1185">Reference proteome</keyword>
<feature type="compositionally biased region" description="Basic and acidic residues" evidence="1">
    <location>
        <begin position="306"/>
        <end position="324"/>
    </location>
</feature>
<name>A0AAJ0MRB9_9PEZI</name>
<evidence type="ECO:0000259" key="2">
    <source>
        <dbReference type="PROSITE" id="PS00028"/>
    </source>
</evidence>
<feature type="compositionally biased region" description="Polar residues" evidence="1">
    <location>
        <begin position="242"/>
        <end position="258"/>
    </location>
</feature>
<dbReference type="Gene3D" id="3.30.160.60">
    <property type="entry name" value="Classic Zinc Finger"/>
    <property type="match status" value="1"/>
</dbReference>
<comment type="caution">
    <text evidence="3">The sequence shown here is derived from an EMBL/GenBank/DDBJ whole genome shotgun (WGS) entry which is preliminary data.</text>
</comment>
<evidence type="ECO:0000313" key="4">
    <source>
        <dbReference type="Proteomes" id="UP001285908"/>
    </source>
</evidence>
<gene>
    <name evidence="3" type="ORF">B0T23DRAFT_133163</name>
</gene>
<feature type="region of interest" description="Disordered" evidence="1">
    <location>
        <begin position="139"/>
        <end position="173"/>
    </location>
</feature>
<feature type="domain" description="C2H2-type" evidence="2">
    <location>
        <begin position="338"/>
        <end position="362"/>
    </location>
</feature>
<proteinExistence type="predicted"/>
<dbReference type="RefSeq" id="XP_062692505.1">
    <property type="nucleotide sequence ID" value="XM_062832222.1"/>
</dbReference>
<organism evidence="3 4">
    <name type="scientific">Neurospora hispaniola</name>
    <dbReference type="NCBI Taxonomy" id="588809"/>
    <lineage>
        <taxon>Eukaryota</taxon>
        <taxon>Fungi</taxon>
        <taxon>Dikarya</taxon>
        <taxon>Ascomycota</taxon>
        <taxon>Pezizomycotina</taxon>
        <taxon>Sordariomycetes</taxon>
        <taxon>Sordariomycetidae</taxon>
        <taxon>Sordariales</taxon>
        <taxon>Sordariaceae</taxon>
        <taxon>Neurospora</taxon>
    </lineage>
</organism>
<dbReference type="AlphaFoldDB" id="A0AAJ0MRB9"/>
<dbReference type="PROSITE" id="PS00028">
    <property type="entry name" value="ZINC_FINGER_C2H2_1"/>
    <property type="match status" value="1"/>
</dbReference>
<feature type="region of interest" description="Disordered" evidence="1">
    <location>
        <begin position="242"/>
        <end position="332"/>
    </location>
</feature>
<accession>A0AAJ0MRB9</accession>
<dbReference type="SMART" id="SM00355">
    <property type="entry name" value="ZnF_C2H2"/>
    <property type="match status" value="2"/>
</dbReference>
<dbReference type="GeneID" id="87869844"/>